<evidence type="ECO:0000259" key="1">
    <source>
        <dbReference type="Pfam" id="PF18701"/>
    </source>
</evidence>
<dbReference type="InParanoid" id="A0A7R8Z1D0"/>
<name>A0A7R8Z1D0_HERIL</name>
<accession>A0A7R8Z1D0</accession>
<evidence type="ECO:0000313" key="2">
    <source>
        <dbReference type="EMBL" id="CAD7089686.1"/>
    </source>
</evidence>
<reference evidence="2 3" key="1">
    <citation type="submission" date="2020-11" db="EMBL/GenBank/DDBJ databases">
        <authorList>
            <person name="Wallbank WR R."/>
            <person name="Pardo Diaz C."/>
            <person name="Kozak K."/>
            <person name="Martin S."/>
            <person name="Jiggins C."/>
            <person name="Moest M."/>
            <person name="Warren A I."/>
            <person name="Generalovic N T."/>
            <person name="Byers J.R.P. K."/>
            <person name="Montejo-Kovacevich G."/>
            <person name="Yen C E."/>
        </authorList>
    </citation>
    <scope>NUCLEOTIDE SEQUENCE [LARGE SCALE GENOMIC DNA]</scope>
</reference>
<gene>
    <name evidence="2" type="ORF">HERILL_LOCUS12219</name>
</gene>
<proteinExistence type="predicted"/>
<sequence length="110" mass="12440">MVLVKERDMPPSKWPLARIQEVYPRSDEPVRGGAVRYHGNILKQTAVTNLSQLPVDIPPESNATAKAEVISHILRIVEKQLFMKTSKFQGVARHKTESGSTYEESIQKKK</sequence>
<keyword evidence="3" id="KW-1185">Reference proteome</keyword>
<dbReference type="Pfam" id="PF18701">
    <property type="entry name" value="DUF5641"/>
    <property type="match status" value="1"/>
</dbReference>
<dbReference type="EMBL" id="LR899013">
    <property type="protein sequence ID" value="CAD7089686.1"/>
    <property type="molecule type" value="Genomic_DNA"/>
</dbReference>
<dbReference type="Proteomes" id="UP000594454">
    <property type="component" value="Chromosome 5"/>
</dbReference>
<dbReference type="AlphaFoldDB" id="A0A7R8Z1D0"/>
<feature type="domain" description="DUF5641" evidence="1">
    <location>
        <begin position="1"/>
        <end position="45"/>
    </location>
</feature>
<protein>
    <recommendedName>
        <fullName evidence="1">DUF5641 domain-containing protein</fullName>
    </recommendedName>
</protein>
<dbReference type="InterPro" id="IPR040676">
    <property type="entry name" value="DUF5641"/>
</dbReference>
<organism evidence="2 3">
    <name type="scientific">Hermetia illucens</name>
    <name type="common">Black soldier fly</name>
    <dbReference type="NCBI Taxonomy" id="343691"/>
    <lineage>
        <taxon>Eukaryota</taxon>
        <taxon>Metazoa</taxon>
        <taxon>Ecdysozoa</taxon>
        <taxon>Arthropoda</taxon>
        <taxon>Hexapoda</taxon>
        <taxon>Insecta</taxon>
        <taxon>Pterygota</taxon>
        <taxon>Neoptera</taxon>
        <taxon>Endopterygota</taxon>
        <taxon>Diptera</taxon>
        <taxon>Brachycera</taxon>
        <taxon>Stratiomyomorpha</taxon>
        <taxon>Stratiomyidae</taxon>
        <taxon>Hermetiinae</taxon>
        <taxon>Hermetia</taxon>
    </lineage>
</organism>
<evidence type="ECO:0000313" key="3">
    <source>
        <dbReference type="Proteomes" id="UP000594454"/>
    </source>
</evidence>